<dbReference type="EMBL" id="LXPE01000013">
    <property type="protein sequence ID" value="OBA26817.1"/>
    <property type="molecule type" value="Genomic_DNA"/>
</dbReference>
<dbReference type="Proteomes" id="UP000092321">
    <property type="component" value="Unassembled WGS sequence"/>
</dbReference>
<name>A0A1B7TDN1_9ASCO</name>
<gene>
    <name evidence="3" type="ORF">HANVADRAFT_48858</name>
</gene>
<evidence type="ECO:0000256" key="1">
    <source>
        <dbReference type="SAM" id="MobiDB-lite"/>
    </source>
</evidence>
<dbReference type="InterPro" id="IPR013087">
    <property type="entry name" value="Znf_C2H2_type"/>
</dbReference>
<proteinExistence type="predicted"/>
<dbReference type="PROSITE" id="PS00028">
    <property type="entry name" value="ZINC_FINGER_C2H2_1"/>
    <property type="match status" value="1"/>
</dbReference>
<feature type="compositionally biased region" description="Basic residues" evidence="1">
    <location>
        <begin position="69"/>
        <end position="80"/>
    </location>
</feature>
<dbReference type="OrthoDB" id="30343at2759"/>
<dbReference type="AlphaFoldDB" id="A0A1B7TDN1"/>
<reference evidence="4" key="1">
    <citation type="journal article" date="2016" name="Proc. Natl. Acad. Sci. U.S.A.">
        <title>Comparative genomics of biotechnologically important yeasts.</title>
        <authorList>
            <person name="Riley R."/>
            <person name="Haridas S."/>
            <person name="Wolfe K.H."/>
            <person name="Lopes M.R."/>
            <person name="Hittinger C.T."/>
            <person name="Goeker M."/>
            <person name="Salamov A.A."/>
            <person name="Wisecaver J.H."/>
            <person name="Long T.M."/>
            <person name="Calvey C.H."/>
            <person name="Aerts A.L."/>
            <person name="Barry K.W."/>
            <person name="Choi C."/>
            <person name="Clum A."/>
            <person name="Coughlan A.Y."/>
            <person name="Deshpande S."/>
            <person name="Douglass A.P."/>
            <person name="Hanson S.J."/>
            <person name="Klenk H.-P."/>
            <person name="LaButti K.M."/>
            <person name="Lapidus A."/>
            <person name="Lindquist E.A."/>
            <person name="Lipzen A.M."/>
            <person name="Meier-Kolthoff J.P."/>
            <person name="Ohm R.A."/>
            <person name="Otillar R.P."/>
            <person name="Pangilinan J.L."/>
            <person name="Peng Y."/>
            <person name="Rokas A."/>
            <person name="Rosa C.A."/>
            <person name="Scheuner C."/>
            <person name="Sibirny A.A."/>
            <person name="Slot J.C."/>
            <person name="Stielow J.B."/>
            <person name="Sun H."/>
            <person name="Kurtzman C.P."/>
            <person name="Blackwell M."/>
            <person name="Grigoriev I.V."/>
            <person name="Jeffries T.W."/>
        </authorList>
    </citation>
    <scope>NUCLEOTIDE SEQUENCE [LARGE SCALE GENOMIC DNA]</scope>
    <source>
        <strain evidence="4">NRRL Y-1626</strain>
    </source>
</reference>
<feature type="region of interest" description="Disordered" evidence="1">
    <location>
        <begin position="69"/>
        <end position="88"/>
    </location>
</feature>
<comment type="caution">
    <text evidence="3">The sequence shown here is derived from an EMBL/GenBank/DDBJ whole genome shotgun (WGS) entry which is preliminary data.</text>
</comment>
<evidence type="ECO:0000259" key="2">
    <source>
        <dbReference type="PROSITE" id="PS00028"/>
    </source>
</evidence>
<evidence type="ECO:0000313" key="4">
    <source>
        <dbReference type="Proteomes" id="UP000092321"/>
    </source>
</evidence>
<protein>
    <recommendedName>
        <fullName evidence="2">C2H2-type domain-containing protein</fullName>
    </recommendedName>
</protein>
<keyword evidence="4" id="KW-1185">Reference proteome</keyword>
<evidence type="ECO:0000313" key="3">
    <source>
        <dbReference type="EMBL" id="OBA26817.1"/>
    </source>
</evidence>
<accession>A0A1B7TDN1</accession>
<organism evidence="3 4">
    <name type="scientific">Hanseniaspora valbyensis NRRL Y-1626</name>
    <dbReference type="NCBI Taxonomy" id="766949"/>
    <lineage>
        <taxon>Eukaryota</taxon>
        <taxon>Fungi</taxon>
        <taxon>Dikarya</taxon>
        <taxon>Ascomycota</taxon>
        <taxon>Saccharomycotina</taxon>
        <taxon>Saccharomycetes</taxon>
        <taxon>Saccharomycodales</taxon>
        <taxon>Saccharomycodaceae</taxon>
        <taxon>Hanseniaspora</taxon>
    </lineage>
</organism>
<sequence length="161" mass="19507">MSEKSNNKKLTFGRRTWNREDYTEEKFNELNQGEDNKNLTSKNISTKITYPMNLDQRIQRQYNLTVNKHKKQKTLLHKKSGNPEDKSNNNDDLSFQCYVCEYKFNNDLKLIEHWNTAFHIKKLMAKEEIKFPVNYEEKYDKKNFILKQHLKYIQDTCFKPN</sequence>
<feature type="domain" description="C2H2-type" evidence="2">
    <location>
        <begin position="97"/>
        <end position="119"/>
    </location>
</feature>